<organism evidence="2 3">
    <name type="scientific">Apatococcus fuscideae</name>
    <dbReference type="NCBI Taxonomy" id="2026836"/>
    <lineage>
        <taxon>Eukaryota</taxon>
        <taxon>Viridiplantae</taxon>
        <taxon>Chlorophyta</taxon>
        <taxon>core chlorophytes</taxon>
        <taxon>Trebouxiophyceae</taxon>
        <taxon>Chlorellales</taxon>
        <taxon>Chlorellaceae</taxon>
        <taxon>Apatococcus</taxon>
    </lineage>
</organism>
<accession>A0AAW1TD20</accession>
<feature type="region of interest" description="Disordered" evidence="1">
    <location>
        <begin position="231"/>
        <end position="284"/>
    </location>
</feature>
<name>A0AAW1TD20_9CHLO</name>
<evidence type="ECO:0000313" key="2">
    <source>
        <dbReference type="EMBL" id="KAK9866857.1"/>
    </source>
</evidence>
<evidence type="ECO:0000256" key="1">
    <source>
        <dbReference type="SAM" id="MobiDB-lite"/>
    </source>
</evidence>
<dbReference type="Proteomes" id="UP001485043">
    <property type="component" value="Unassembled WGS sequence"/>
</dbReference>
<feature type="compositionally biased region" description="Polar residues" evidence="1">
    <location>
        <begin position="163"/>
        <end position="174"/>
    </location>
</feature>
<dbReference type="EMBL" id="JALJOV010000128">
    <property type="protein sequence ID" value="KAK9866857.1"/>
    <property type="molecule type" value="Genomic_DNA"/>
</dbReference>
<reference evidence="2 3" key="1">
    <citation type="journal article" date="2024" name="Nat. Commun.">
        <title>Phylogenomics reveals the evolutionary origins of lichenization in chlorophyte algae.</title>
        <authorList>
            <person name="Puginier C."/>
            <person name="Libourel C."/>
            <person name="Otte J."/>
            <person name="Skaloud P."/>
            <person name="Haon M."/>
            <person name="Grisel S."/>
            <person name="Petersen M."/>
            <person name="Berrin J.G."/>
            <person name="Delaux P.M."/>
            <person name="Dal Grande F."/>
            <person name="Keller J."/>
        </authorList>
    </citation>
    <scope>NUCLEOTIDE SEQUENCE [LARGE SCALE GENOMIC DNA]</scope>
    <source>
        <strain evidence="2 3">SAG 2523</strain>
    </source>
</reference>
<feature type="compositionally biased region" description="Polar residues" evidence="1">
    <location>
        <begin position="243"/>
        <end position="253"/>
    </location>
</feature>
<feature type="region of interest" description="Disordered" evidence="1">
    <location>
        <begin position="152"/>
        <end position="174"/>
    </location>
</feature>
<keyword evidence="3" id="KW-1185">Reference proteome</keyword>
<evidence type="ECO:0000313" key="3">
    <source>
        <dbReference type="Proteomes" id="UP001485043"/>
    </source>
</evidence>
<dbReference type="AlphaFoldDB" id="A0AAW1TD20"/>
<comment type="caution">
    <text evidence="2">The sequence shown here is derived from an EMBL/GenBank/DDBJ whole genome shotgun (WGS) entry which is preliminary data.</text>
</comment>
<gene>
    <name evidence="2" type="ORF">WJX84_004444</name>
</gene>
<feature type="region of interest" description="Disordered" evidence="1">
    <location>
        <begin position="1"/>
        <end position="26"/>
    </location>
</feature>
<feature type="region of interest" description="Disordered" evidence="1">
    <location>
        <begin position="55"/>
        <end position="79"/>
    </location>
</feature>
<protein>
    <submittedName>
        <fullName evidence="2">Uncharacterized protein</fullName>
    </submittedName>
</protein>
<sequence>MMAPAQPLLPQNKIVTPSKAPWNLGTPQRTAAFDQKATRSEAAGLGSARRVVATGGDKAQGTPARTANRKLLPPTPGTNPRLVAASLSSLPNAHDAQFWISRANGQLALGNLQAALDFLREGQQRGAGPATAISRAIAQLTGMASEMVHTAEQPGAPPGAVGTLQSSSEVGSQPGSATFLFAQTEHRPAPGLLPSSPGTHLRKQMSHLALTSPQRVPRPLFSIFEAHAAQEAPQPPAAVSATGPRTASPSHVSQPRADMPPLTGPRWDSMPNPKTDSRAPVAAASASIAPKSMAGGSVEIACRAQLAFDTDCTEGPVPMMATPGLAVGTSPWLGGRLNFDAAMTPAEGLMAAATATRSNMQAMSPEMGAAPLTPGGDETDGEGMQLVESGDEGDTGTLTPGKLVAFHAEKTMAAAIRETRELALEGQQLWRIQQIPWLMPSAHP</sequence>
<proteinExistence type="predicted"/>